<evidence type="ECO:0000256" key="1">
    <source>
        <dbReference type="ARBA" id="ARBA00004651"/>
    </source>
</evidence>
<keyword evidence="3 6" id="KW-0812">Transmembrane</keyword>
<feature type="transmembrane region" description="Helical" evidence="6">
    <location>
        <begin position="162"/>
        <end position="182"/>
    </location>
</feature>
<feature type="transmembrane region" description="Helical" evidence="6">
    <location>
        <begin position="386"/>
        <end position="407"/>
    </location>
</feature>
<dbReference type="KEGG" id="pbh:AAW51_0676"/>
<feature type="transmembrane region" description="Helical" evidence="6">
    <location>
        <begin position="241"/>
        <end position="262"/>
    </location>
</feature>
<dbReference type="GO" id="GO:0005886">
    <property type="term" value="C:plasma membrane"/>
    <property type="evidence" value="ECO:0007669"/>
    <property type="project" value="UniProtKB-SubCell"/>
</dbReference>
<dbReference type="PANTHER" id="PTHR23513">
    <property type="entry name" value="INTEGRAL MEMBRANE EFFLUX PROTEIN-RELATED"/>
    <property type="match status" value="1"/>
</dbReference>
<feature type="transmembrane region" description="Helical" evidence="6">
    <location>
        <begin position="67"/>
        <end position="87"/>
    </location>
</feature>
<gene>
    <name evidence="7" type="ORF">AAW51_0676</name>
</gene>
<keyword evidence="5 6" id="KW-0472">Membrane</keyword>
<keyword evidence="2" id="KW-1003">Cell membrane</keyword>
<dbReference type="SUPFAM" id="SSF103473">
    <property type="entry name" value="MFS general substrate transporter"/>
    <property type="match status" value="1"/>
</dbReference>
<proteinExistence type="predicted"/>
<feature type="transmembrane region" description="Helical" evidence="6">
    <location>
        <begin position="122"/>
        <end position="142"/>
    </location>
</feature>
<feature type="transmembrane region" description="Helical" evidence="6">
    <location>
        <begin position="268"/>
        <end position="291"/>
    </location>
</feature>
<feature type="transmembrane region" description="Helical" evidence="6">
    <location>
        <begin position="188"/>
        <end position="206"/>
    </location>
</feature>
<evidence type="ECO:0000313" key="7">
    <source>
        <dbReference type="EMBL" id="AKJ27367.1"/>
    </source>
</evidence>
<evidence type="ECO:0000256" key="3">
    <source>
        <dbReference type="ARBA" id="ARBA00022692"/>
    </source>
</evidence>
<dbReference type="InterPro" id="IPR036259">
    <property type="entry name" value="MFS_trans_sf"/>
</dbReference>
<dbReference type="PANTHER" id="PTHR23513:SF6">
    <property type="entry name" value="MAJOR FACILITATOR SUPERFAMILY ASSOCIATED DOMAIN-CONTAINING PROTEIN"/>
    <property type="match status" value="1"/>
</dbReference>
<comment type="subcellular location">
    <subcellularLocation>
        <location evidence="1">Cell membrane</location>
        <topology evidence="1">Multi-pass membrane protein</topology>
    </subcellularLocation>
</comment>
<sequence>MAALSKFNFAYGRKIGSITSMSVAPPPTPSAVLSVRALVMLCVLNHLALTGSRVAVSLSALSLGVPAFQVGLMMALFSLLPTLGAVWLGRWVDRGGPRVPALAGMVALWAGLLLPACHWAPAMLWLTAATAGAGYNALLLAVQAQLGRCRDDAGRARGHSGIGLGTALSGCLGPLVAGQAITHAGGELAFSLLAACSLMAWVGAIVTRRGLSDGADDMHLTAHPARLSVRQVLEARGLRRILLVDLLVGVAWNANTFLVPVFGAHNGWSAAAVGNLLAAYNAAVLLARALPAPWRQRLGDARIIRFALACSGLCFLLFPLAHALPMAFALECVLGIGLGSALPSVLALLHAESPAGRGGEVLGVRLVVLNVSAVVLPIGLGAAVGASLGLATAMAALGAVLSCFAAMQRPAQRPAKSTSQ</sequence>
<evidence type="ECO:0000256" key="6">
    <source>
        <dbReference type="SAM" id="Phobius"/>
    </source>
</evidence>
<accession>A0A0G3BDL4</accession>
<dbReference type="Pfam" id="PF07690">
    <property type="entry name" value="MFS_1"/>
    <property type="match status" value="1"/>
</dbReference>
<evidence type="ECO:0000313" key="8">
    <source>
        <dbReference type="Proteomes" id="UP000035352"/>
    </source>
</evidence>
<keyword evidence="4 6" id="KW-1133">Transmembrane helix</keyword>
<name>A0A0G3BDL4_9BURK</name>
<evidence type="ECO:0000256" key="2">
    <source>
        <dbReference type="ARBA" id="ARBA00022475"/>
    </source>
</evidence>
<dbReference type="OrthoDB" id="4822895at2"/>
<evidence type="ECO:0000256" key="4">
    <source>
        <dbReference type="ARBA" id="ARBA00022989"/>
    </source>
</evidence>
<keyword evidence="8" id="KW-1185">Reference proteome</keyword>
<dbReference type="EMBL" id="CP011371">
    <property type="protein sequence ID" value="AKJ27367.1"/>
    <property type="molecule type" value="Genomic_DNA"/>
</dbReference>
<feature type="transmembrane region" description="Helical" evidence="6">
    <location>
        <begin position="303"/>
        <end position="321"/>
    </location>
</feature>
<dbReference type="GO" id="GO:0022857">
    <property type="term" value="F:transmembrane transporter activity"/>
    <property type="evidence" value="ECO:0007669"/>
    <property type="project" value="InterPro"/>
</dbReference>
<dbReference type="Proteomes" id="UP000035352">
    <property type="component" value="Chromosome"/>
</dbReference>
<dbReference type="InterPro" id="IPR011701">
    <property type="entry name" value="MFS"/>
</dbReference>
<protein>
    <submittedName>
        <fullName evidence="7">Inner membrane efflux protein</fullName>
    </submittedName>
</protein>
<dbReference type="STRING" id="413882.AAW51_0676"/>
<dbReference type="AlphaFoldDB" id="A0A0G3BDL4"/>
<feature type="transmembrane region" description="Helical" evidence="6">
    <location>
        <begin position="99"/>
        <end position="116"/>
    </location>
</feature>
<evidence type="ECO:0000256" key="5">
    <source>
        <dbReference type="ARBA" id="ARBA00023136"/>
    </source>
</evidence>
<dbReference type="Gene3D" id="1.20.1250.20">
    <property type="entry name" value="MFS general substrate transporter like domains"/>
    <property type="match status" value="2"/>
</dbReference>
<feature type="transmembrane region" description="Helical" evidence="6">
    <location>
        <begin position="361"/>
        <end position="380"/>
    </location>
</feature>
<reference evidence="7 8" key="1">
    <citation type="submission" date="2015-05" db="EMBL/GenBank/DDBJ databases">
        <authorList>
            <person name="Tang B."/>
            <person name="Yu Y."/>
        </authorList>
    </citation>
    <scope>NUCLEOTIDE SEQUENCE [LARGE SCALE GENOMIC DNA]</scope>
    <source>
        <strain evidence="7 8">DSM 7029</strain>
    </source>
</reference>
<feature type="transmembrane region" description="Helical" evidence="6">
    <location>
        <begin position="327"/>
        <end position="349"/>
    </location>
</feature>
<organism evidence="7 8">
    <name type="scientific">Caldimonas brevitalea</name>
    <dbReference type="NCBI Taxonomy" id="413882"/>
    <lineage>
        <taxon>Bacteria</taxon>
        <taxon>Pseudomonadati</taxon>
        <taxon>Pseudomonadota</taxon>
        <taxon>Betaproteobacteria</taxon>
        <taxon>Burkholderiales</taxon>
        <taxon>Sphaerotilaceae</taxon>
        <taxon>Caldimonas</taxon>
    </lineage>
</organism>